<comment type="caution">
    <text evidence="1">The sequence shown here is derived from an EMBL/GenBank/DDBJ whole genome shotgun (WGS) entry which is preliminary data.</text>
</comment>
<organism evidence="1 2">
    <name type="scientific">Fusarium fujikuroi</name>
    <name type="common">Bakanae and foot rot disease fungus</name>
    <name type="synonym">Gibberella fujikuroi</name>
    <dbReference type="NCBI Taxonomy" id="5127"/>
    <lineage>
        <taxon>Eukaryota</taxon>
        <taxon>Fungi</taxon>
        <taxon>Dikarya</taxon>
        <taxon>Ascomycota</taxon>
        <taxon>Pezizomycotina</taxon>
        <taxon>Sordariomycetes</taxon>
        <taxon>Hypocreomycetidae</taxon>
        <taxon>Hypocreales</taxon>
        <taxon>Nectriaceae</taxon>
        <taxon>Fusarium</taxon>
        <taxon>Fusarium fujikuroi species complex</taxon>
    </lineage>
</organism>
<dbReference type="EMBL" id="CABFJX010000428">
    <property type="protein sequence ID" value="VTT84473.1"/>
    <property type="molecule type" value="Genomic_DNA"/>
</dbReference>
<evidence type="ECO:0000313" key="2">
    <source>
        <dbReference type="Proteomes" id="UP000760494"/>
    </source>
</evidence>
<proteinExistence type="predicted"/>
<sequence>MLLGTVPWHLQSIYVCPSRYRIGWHGWEFLTHRHSSCGIPSTMSSWCRIRCERGRGFDIGANKTHETISDMN</sequence>
<name>A0A9Q9UHG0_FUSFU</name>
<gene>
    <name evidence="1" type="ORF">C2S_13209</name>
</gene>
<evidence type="ECO:0000313" key="1">
    <source>
        <dbReference type="EMBL" id="VTT84473.1"/>
    </source>
</evidence>
<dbReference type="Proteomes" id="UP000760494">
    <property type="component" value="Unassembled WGS sequence"/>
</dbReference>
<dbReference type="AlphaFoldDB" id="A0A9Q9UHG0"/>
<reference evidence="1" key="1">
    <citation type="submission" date="2019-05" db="EMBL/GenBank/DDBJ databases">
        <authorList>
            <person name="Piombo E."/>
        </authorList>
    </citation>
    <scope>NUCLEOTIDE SEQUENCE</scope>
    <source>
        <strain evidence="1">C2S</strain>
    </source>
</reference>
<accession>A0A9Q9UHG0</accession>
<protein>
    <submittedName>
        <fullName evidence="1">Uncharacterized protein</fullName>
    </submittedName>
</protein>